<sequence length="334" mass="36141">MKNMSFIYTLLAACILDLFFGDPRWFPHPVRIIGWFAAKMESFTRSLPLSERNSGSLTVLLVLLFTGCSCATLLFLVAQCSQPLFLAGTAFLLYTTIAARDLLRHAMQVHAALDESIEAARKQVALIVGRDTDQLNKPAVIRACVESVAENMSDGIIAPLFWATVGAVVALPAGGSWPAVCAVLAAMLYKAVSTMDSMFGYKNERYLHFGCCAARLDDWANLLPARISGLALVLAAPIYGGSLKNTWRILIRDRQQHASPNSGWPEAAAAGALGIQLGGESLYFGRIVSKPLIGDPLHLPTKQHILLVCRLVLAASLLCLLLFIGTFLVLIAIV</sequence>
<keyword evidence="5 9" id="KW-0169">Cobalamin biosynthesis</keyword>
<dbReference type="Proteomes" id="UP000316238">
    <property type="component" value="Unassembled WGS sequence"/>
</dbReference>
<keyword evidence="8 9" id="KW-0472">Membrane</keyword>
<dbReference type="GO" id="GO:0048472">
    <property type="term" value="F:threonine-phosphate decarboxylase activity"/>
    <property type="evidence" value="ECO:0007669"/>
    <property type="project" value="InterPro"/>
</dbReference>
<feature type="transmembrane region" description="Helical" evidence="9">
    <location>
        <begin position="160"/>
        <end position="189"/>
    </location>
</feature>
<name>A0A521FZ13_9BACT</name>
<keyword evidence="6 9" id="KW-0812">Transmembrane</keyword>
<organism evidence="10 11">
    <name type="scientific">Candidatus Electronema aureum</name>
    <dbReference type="NCBI Taxonomy" id="2005002"/>
    <lineage>
        <taxon>Bacteria</taxon>
        <taxon>Pseudomonadati</taxon>
        <taxon>Thermodesulfobacteriota</taxon>
        <taxon>Desulfobulbia</taxon>
        <taxon>Desulfobulbales</taxon>
        <taxon>Desulfobulbaceae</taxon>
        <taxon>Candidatus Electronema</taxon>
    </lineage>
</organism>
<dbReference type="InterPro" id="IPR004485">
    <property type="entry name" value="Cobalamin_biosynth_CobD/CbiB"/>
</dbReference>
<evidence type="ECO:0000256" key="1">
    <source>
        <dbReference type="ARBA" id="ARBA00004651"/>
    </source>
</evidence>
<comment type="caution">
    <text evidence="9">Lacks conserved residue(s) required for the propagation of feature annotation.</text>
</comment>
<dbReference type="AlphaFoldDB" id="A0A521FZ13"/>
<evidence type="ECO:0000256" key="7">
    <source>
        <dbReference type="ARBA" id="ARBA00022989"/>
    </source>
</evidence>
<keyword evidence="4 9" id="KW-1003">Cell membrane</keyword>
<protein>
    <recommendedName>
        <fullName evidence="9">Cobalamin biosynthesis protein CobD</fullName>
    </recommendedName>
</protein>
<accession>A0A521FZ13</accession>
<comment type="similarity">
    <text evidence="3 9">Belongs to the CobD/CbiB family.</text>
</comment>
<dbReference type="HAMAP" id="MF_00024">
    <property type="entry name" value="CobD_CbiB"/>
    <property type="match status" value="1"/>
</dbReference>
<dbReference type="GO" id="GO:0015420">
    <property type="term" value="F:ABC-type vitamin B12 transporter activity"/>
    <property type="evidence" value="ECO:0007669"/>
    <property type="project" value="UniProtKB-UniRule"/>
</dbReference>
<keyword evidence="10" id="KW-0436">Ligase</keyword>
<gene>
    <name evidence="9" type="primary">cobD</name>
    <name evidence="10" type="ORF">CDV28_14412</name>
</gene>
<dbReference type="UniPathway" id="UPA00148"/>
<evidence type="ECO:0000313" key="10">
    <source>
        <dbReference type="EMBL" id="TAA74004.1"/>
    </source>
</evidence>
<reference evidence="10" key="1">
    <citation type="submission" date="2017-07" db="EMBL/GenBank/DDBJ databases">
        <title>The cable genome - Insights into the physiology and evolution of filamentous bacteria capable of sulfide oxidation via long distance electron transfer.</title>
        <authorList>
            <person name="Thorup C."/>
            <person name="Bjerg J.T."/>
            <person name="Schreiber L."/>
            <person name="Nielsen L.P."/>
            <person name="Kjeldsen K.U."/>
            <person name="Boesen T."/>
            <person name="Boggild A."/>
            <person name="Meysman F."/>
            <person name="Geelhoed J."/>
            <person name="Schramm A."/>
        </authorList>
    </citation>
    <scope>NUCLEOTIDE SEQUENCE [LARGE SCALE GENOMIC DNA]</scope>
    <source>
        <strain evidence="10">GS</strain>
    </source>
</reference>
<comment type="caution">
    <text evidence="10">The sequence shown here is derived from an EMBL/GenBank/DDBJ whole genome shotgun (WGS) entry which is preliminary data.</text>
</comment>
<keyword evidence="7 9" id="KW-1133">Transmembrane helix</keyword>
<evidence type="ECO:0000313" key="11">
    <source>
        <dbReference type="Proteomes" id="UP000316238"/>
    </source>
</evidence>
<evidence type="ECO:0000256" key="6">
    <source>
        <dbReference type="ARBA" id="ARBA00022692"/>
    </source>
</evidence>
<evidence type="ECO:0000256" key="2">
    <source>
        <dbReference type="ARBA" id="ARBA00004953"/>
    </source>
</evidence>
<feature type="transmembrane region" description="Helical" evidence="9">
    <location>
        <begin position="84"/>
        <end position="103"/>
    </location>
</feature>
<dbReference type="EMBL" id="NQJD01000044">
    <property type="protein sequence ID" value="TAA74004.1"/>
    <property type="molecule type" value="Genomic_DNA"/>
</dbReference>
<comment type="function">
    <text evidence="9">Converts cobyric acid to cobinamide by the addition of aminopropanol on the F carboxylic group.</text>
</comment>
<evidence type="ECO:0000256" key="3">
    <source>
        <dbReference type="ARBA" id="ARBA00006263"/>
    </source>
</evidence>
<evidence type="ECO:0000256" key="9">
    <source>
        <dbReference type="HAMAP-Rule" id="MF_00024"/>
    </source>
</evidence>
<feature type="transmembrane region" description="Helical" evidence="9">
    <location>
        <begin position="311"/>
        <end position="333"/>
    </location>
</feature>
<evidence type="ECO:0000256" key="8">
    <source>
        <dbReference type="ARBA" id="ARBA00023136"/>
    </source>
</evidence>
<dbReference type="PANTHER" id="PTHR34308">
    <property type="entry name" value="COBALAMIN BIOSYNTHESIS PROTEIN CBIB"/>
    <property type="match status" value="1"/>
</dbReference>
<dbReference type="GO" id="GO:0005886">
    <property type="term" value="C:plasma membrane"/>
    <property type="evidence" value="ECO:0007669"/>
    <property type="project" value="UniProtKB-SubCell"/>
</dbReference>
<dbReference type="NCBIfam" id="TIGR00380">
    <property type="entry name" value="cobal_cbiB"/>
    <property type="match status" value="1"/>
</dbReference>
<keyword evidence="11" id="KW-1185">Reference proteome</keyword>
<comment type="subcellular location">
    <subcellularLocation>
        <location evidence="1 9">Cell membrane</location>
        <topology evidence="1 9">Multi-pass membrane protein</topology>
    </subcellularLocation>
</comment>
<dbReference type="PANTHER" id="PTHR34308:SF1">
    <property type="entry name" value="COBALAMIN BIOSYNTHESIS PROTEIN CBIB"/>
    <property type="match status" value="1"/>
</dbReference>
<dbReference type="Pfam" id="PF03186">
    <property type="entry name" value="CobD_Cbib"/>
    <property type="match status" value="1"/>
</dbReference>
<evidence type="ECO:0000256" key="5">
    <source>
        <dbReference type="ARBA" id="ARBA00022573"/>
    </source>
</evidence>
<dbReference type="GO" id="GO:0016874">
    <property type="term" value="F:ligase activity"/>
    <property type="evidence" value="ECO:0007669"/>
    <property type="project" value="UniProtKB-KW"/>
</dbReference>
<feature type="transmembrane region" description="Helical" evidence="9">
    <location>
        <begin position="57"/>
        <end position="77"/>
    </location>
</feature>
<dbReference type="GO" id="GO:0009236">
    <property type="term" value="P:cobalamin biosynthetic process"/>
    <property type="evidence" value="ECO:0007669"/>
    <property type="project" value="UniProtKB-UniRule"/>
</dbReference>
<proteinExistence type="inferred from homology"/>
<comment type="pathway">
    <text evidence="2 9">Cofactor biosynthesis; adenosylcobalamin biosynthesis.</text>
</comment>
<evidence type="ECO:0000256" key="4">
    <source>
        <dbReference type="ARBA" id="ARBA00022475"/>
    </source>
</evidence>